<keyword evidence="2" id="KW-1185">Reference proteome</keyword>
<evidence type="ECO:0000313" key="2">
    <source>
        <dbReference type="Proteomes" id="UP000326924"/>
    </source>
</evidence>
<dbReference type="AlphaFoldDB" id="A0A5J5EJ50"/>
<sequence>MVYLPCWSLLSGSGVSLASRRMQMCMCCFLSPNRCLSMRRVHCAVRGNIWAPIGNTVIPSSVQTRIACSCESERHSPDWPICSCSTHSCSAAWRDGRHFKFGCVPAADGLHSSARRGDA</sequence>
<dbReference type="InParanoid" id="A0A5J5EJ50"/>
<dbReference type="EMBL" id="VXIS01000295">
    <property type="protein sequence ID" value="KAA8894986.1"/>
    <property type="molecule type" value="Genomic_DNA"/>
</dbReference>
<accession>A0A5J5EJ50</accession>
<organism evidence="1 2">
    <name type="scientific">Sphaerosporella brunnea</name>
    <dbReference type="NCBI Taxonomy" id="1250544"/>
    <lineage>
        <taxon>Eukaryota</taxon>
        <taxon>Fungi</taxon>
        <taxon>Dikarya</taxon>
        <taxon>Ascomycota</taxon>
        <taxon>Pezizomycotina</taxon>
        <taxon>Pezizomycetes</taxon>
        <taxon>Pezizales</taxon>
        <taxon>Pyronemataceae</taxon>
        <taxon>Sphaerosporella</taxon>
    </lineage>
</organism>
<name>A0A5J5EJ50_9PEZI</name>
<dbReference type="Proteomes" id="UP000326924">
    <property type="component" value="Unassembled WGS sequence"/>
</dbReference>
<proteinExistence type="predicted"/>
<protein>
    <submittedName>
        <fullName evidence="1">Uncharacterized protein</fullName>
    </submittedName>
</protein>
<gene>
    <name evidence="1" type="ORF">FN846DRAFT_365269</name>
</gene>
<comment type="caution">
    <text evidence="1">The sequence shown here is derived from an EMBL/GenBank/DDBJ whole genome shotgun (WGS) entry which is preliminary data.</text>
</comment>
<reference evidence="1 2" key="1">
    <citation type="submission" date="2019-09" db="EMBL/GenBank/DDBJ databases">
        <title>Draft genome of the ectomycorrhizal ascomycete Sphaerosporella brunnea.</title>
        <authorList>
            <consortium name="DOE Joint Genome Institute"/>
            <person name="Benucci G.M."/>
            <person name="Marozzi G."/>
            <person name="Antonielli L."/>
            <person name="Sanchez S."/>
            <person name="Marco P."/>
            <person name="Wang X."/>
            <person name="Falini L.B."/>
            <person name="Barry K."/>
            <person name="Haridas S."/>
            <person name="Lipzen A."/>
            <person name="Labutti K."/>
            <person name="Grigoriev I.V."/>
            <person name="Murat C."/>
            <person name="Martin F."/>
            <person name="Albertini E."/>
            <person name="Donnini D."/>
            <person name="Bonito G."/>
        </authorList>
    </citation>
    <scope>NUCLEOTIDE SEQUENCE [LARGE SCALE GENOMIC DNA]</scope>
    <source>
        <strain evidence="1 2">Sb_GMNB300</strain>
    </source>
</reference>
<evidence type="ECO:0000313" key="1">
    <source>
        <dbReference type="EMBL" id="KAA8894986.1"/>
    </source>
</evidence>